<dbReference type="GO" id="GO:0004190">
    <property type="term" value="F:aspartic-type endopeptidase activity"/>
    <property type="evidence" value="ECO:0007669"/>
    <property type="project" value="InterPro"/>
</dbReference>
<keyword evidence="2" id="KW-0812">Transmembrane</keyword>
<comment type="caution">
    <text evidence="4">The sequence shown here is derived from an EMBL/GenBank/DDBJ whole genome shotgun (WGS) entry which is preliminary data.</text>
</comment>
<feature type="transmembrane region" description="Helical" evidence="2">
    <location>
        <begin position="79"/>
        <end position="97"/>
    </location>
</feature>
<dbReference type="PANTHER" id="PTHR30487">
    <property type="entry name" value="TYPE 4 PREPILIN-LIKE PROTEINS LEADER PEPTIDE-PROCESSING ENZYME"/>
    <property type="match status" value="1"/>
</dbReference>
<dbReference type="RefSeq" id="WP_165438359.1">
    <property type="nucleotide sequence ID" value="NZ_SHKL01000001.1"/>
</dbReference>
<comment type="similarity">
    <text evidence="1">Belongs to the peptidase A24 family.</text>
</comment>
<dbReference type="InterPro" id="IPR000045">
    <property type="entry name" value="Prepilin_IV_endopep_pep"/>
</dbReference>
<dbReference type="GO" id="GO:0006465">
    <property type="term" value="P:signal peptide processing"/>
    <property type="evidence" value="ECO:0007669"/>
    <property type="project" value="TreeGrafter"/>
</dbReference>
<feature type="transmembrane region" description="Helical" evidence="2">
    <location>
        <begin position="104"/>
        <end position="121"/>
    </location>
</feature>
<reference evidence="4 5" key="1">
    <citation type="submission" date="2019-02" db="EMBL/GenBank/DDBJ databases">
        <title>Sequencing the genomes of 1000 actinobacteria strains.</title>
        <authorList>
            <person name="Klenk H.-P."/>
        </authorList>
    </citation>
    <scope>NUCLEOTIDE SEQUENCE [LARGE SCALE GENOMIC DNA]</scope>
    <source>
        <strain evidence="4 5">DSM 45779</strain>
    </source>
</reference>
<feature type="transmembrane region" description="Helical" evidence="2">
    <location>
        <begin position="20"/>
        <end position="42"/>
    </location>
</feature>
<keyword evidence="4" id="KW-0489">Methyltransferase</keyword>
<protein>
    <submittedName>
        <fullName evidence="4">Leader peptidase (Prepilin peptidase)/N-methyltransferase</fullName>
    </submittedName>
</protein>
<evidence type="ECO:0000259" key="3">
    <source>
        <dbReference type="Pfam" id="PF01478"/>
    </source>
</evidence>
<feature type="transmembrane region" description="Helical" evidence="2">
    <location>
        <begin position="127"/>
        <end position="148"/>
    </location>
</feature>
<dbReference type="AlphaFoldDB" id="A0A4Q7V0X2"/>
<evidence type="ECO:0000313" key="5">
    <source>
        <dbReference type="Proteomes" id="UP000291591"/>
    </source>
</evidence>
<dbReference type="PANTHER" id="PTHR30487:SF0">
    <property type="entry name" value="PREPILIN LEADER PEPTIDASE_N-METHYLTRANSFERASE-RELATED"/>
    <property type="match status" value="1"/>
</dbReference>
<dbReference type="Proteomes" id="UP000291591">
    <property type="component" value="Unassembled WGS sequence"/>
</dbReference>
<dbReference type="GO" id="GO:0005886">
    <property type="term" value="C:plasma membrane"/>
    <property type="evidence" value="ECO:0007669"/>
    <property type="project" value="TreeGrafter"/>
</dbReference>
<accession>A0A4Q7V0X2</accession>
<proteinExistence type="inferred from homology"/>
<keyword evidence="5" id="KW-1185">Reference proteome</keyword>
<evidence type="ECO:0000256" key="2">
    <source>
        <dbReference type="SAM" id="Phobius"/>
    </source>
</evidence>
<feature type="transmembrane region" description="Helical" evidence="2">
    <location>
        <begin position="212"/>
        <end position="232"/>
    </location>
</feature>
<gene>
    <name evidence="4" type="ORF">EV383_3069</name>
</gene>
<evidence type="ECO:0000313" key="4">
    <source>
        <dbReference type="EMBL" id="RZT86179.1"/>
    </source>
</evidence>
<dbReference type="Gene3D" id="1.20.120.1220">
    <property type="match status" value="1"/>
</dbReference>
<dbReference type="GO" id="GO:0008168">
    <property type="term" value="F:methyltransferase activity"/>
    <property type="evidence" value="ECO:0007669"/>
    <property type="project" value="UniProtKB-KW"/>
</dbReference>
<evidence type="ECO:0000256" key="1">
    <source>
        <dbReference type="ARBA" id="ARBA00005801"/>
    </source>
</evidence>
<dbReference type="Pfam" id="PF01478">
    <property type="entry name" value="Peptidase_A24"/>
    <property type="match status" value="1"/>
</dbReference>
<keyword evidence="4" id="KW-0808">Transferase</keyword>
<dbReference type="InterPro" id="IPR050882">
    <property type="entry name" value="Prepilin_peptidase/N-MTase"/>
</dbReference>
<dbReference type="EMBL" id="SHKL01000001">
    <property type="protein sequence ID" value="RZT86179.1"/>
    <property type="molecule type" value="Genomic_DNA"/>
</dbReference>
<sequence length="233" mass="22949">MEPHLAALLDVTPPAGTVPALALAVLAAATGAAAGALARRWLAGLRRGAEVPPPWCELATALLWAVPVLWWSLGALPGALLPLLLGLGWLGVAGSAVDLRRRRLPNALTLPALPGVLLLLVPAGTDAVLRGLAGAALLALAHAVVHLVAPSAMGAGDVKLAAPVGAALAGPSWAALPSGAVLALLLTGLVAAAGVLAGRYGRWTRLPHGPSMLAAAWAVVLFTAGSAGVAGIG</sequence>
<name>A0A4Q7V0X2_PSEST</name>
<organism evidence="4 5">
    <name type="scientific">Pseudonocardia sediminis</name>
    <dbReference type="NCBI Taxonomy" id="1397368"/>
    <lineage>
        <taxon>Bacteria</taxon>
        <taxon>Bacillati</taxon>
        <taxon>Actinomycetota</taxon>
        <taxon>Actinomycetes</taxon>
        <taxon>Pseudonocardiales</taxon>
        <taxon>Pseudonocardiaceae</taxon>
        <taxon>Pseudonocardia</taxon>
    </lineage>
</organism>
<dbReference type="GO" id="GO:0032259">
    <property type="term" value="P:methylation"/>
    <property type="evidence" value="ECO:0007669"/>
    <property type="project" value="UniProtKB-KW"/>
</dbReference>
<feature type="domain" description="Prepilin type IV endopeptidase peptidase" evidence="3">
    <location>
        <begin position="88"/>
        <end position="190"/>
    </location>
</feature>
<keyword evidence="2" id="KW-0472">Membrane</keyword>
<feature type="transmembrane region" description="Helical" evidence="2">
    <location>
        <begin position="182"/>
        <end position="200"/>
    </location>
</feature>
<keyword evidence="2" id="KW-1133">Transmembrane helix</keyword>